<dbReference type="EMBL" id="CAJJDN010000110">
    <property type="protein sequence ID" value="CAD8116034.1"/>
    <property type="molecule type" value="Genomic_DNA"/>
</dbReference>
<evidence type="ECO:0000256" key="1">
    <source>
        <dbReference type="SAM" id="Phobius"/>
    </source>
</evidence>
<comment type="caution">
    <text evidence="2">The sequence shown here is derived from an EMBL/GenBank/DDBJ whole genome shotgun (WGS) entry which is preliminary data.</text>
</comment>
<keyword evidence="1" id="KW-1133">Transmembrane helix</keyword>
<accession>A0A8S1QLG9</accession>
<feature type="transmembrane region" description="Helical" evidence="1">
    <location>
        <begin position="23"/>
        <end position="42"/>
    </location>
</feature>
<evidence type="ECO:0000313" key="2">
    <source>
        <dbReference type="EMBL" id="CAD8116034.1"/>
    </source>
</evidence>
<proteinExistence type="predicted"/>
<sequence>MFYLPQKQCFKVIAQKQRIIKPLILQAIQQIGLIYFFDLLVFMDNYMKLQSKTEQHLNFGAQFKWIFKFKCLYISWVFQRWREWMAIQSQYYFTRAQFCNSFCRNKNYNINSLLLQKRRQSRSKFMMYNFINNFVIQTIIYIILTWIFGWQVILKNEKLNVLFGWDKKNYLQLQKKCSLSLFKLQKISTE</sequence>
<keyword evidence="1" id="KW-0472">Membrane</keyword>
<dbReference type="AlphaFoldDB" id="A0A8S1QLG9"/>
<protein>
    <recommendedName>
        <fullName evidence="4">Transmembrane protein</fullName>
    </recommendedName>
</protein>
<dbReference type="Proteomes" id="UP000692954">
    <property type="component" value="Unassembled WGS sequence"/>
</dbReference>
<keyword evidence="1" id="KW-0812">Transmembrane</keyword>
<feature type="transmembrane region" description="Helical" evidence="1">
    <location>
        <begin position="127"/>
        <end position="153"/>
    </location>
</feature>
<evidence type="ECO:0008006" key="4">
    <source>
        <dbReference type="Google" id="ProtNLM"/>
    </source>
</evidence>
<evidence type="ECO:0000313" key="3">
    <source>
        <dbReference type="Proteomes" id="UP000692954"/>
    </source>
</evidence>
<reference evidence="2" key="1">
    <citation type="submission" date="2021-01" db="EMBL/GenBank/DDBJ databases">
        <authorList>
            <consortium name="Genoscope - CEA"/>
            <person name="William W."/>
        </authorList>
    </citation>
    <scope>NUCLEOTIDE SEQUENCE</scope>
</reference>
<gene>
    <name evidence="2" type="ORF">PSON_ATCC_30995.1.T1100001</name>
</gene>
<organism evidence="2 3">
    <name type="scientific">Paramecium sonneborni</name>
    <dbReference type="NCBI Taxonomy" id="65129"/>
    <lineage>
        <taxon>Eukaryota</taxon>
        <taxon>Sar</taxon>
        <taxon>Alveolata</taxon>
        <taxon>Ciliophora</taxon>
        <taxon>Intramacronucleata</taxon>
        <taxon>Oligohymenophorea</taxon>
        <taxon>Peniculida</taxon>
        <taxon>Parameciidae</taxon>
        <taxon>Paramecium</taxon>
    </lineage>
</organism>
<name>A0A8S1QLG9_9CILI</name>
<keyword evidence="3" id="KW-1185">Reference proteome</keyword>